<dbReference type="InterPro" id="IPR029058">
    <property type="entry name" value="AB_hydrolase_fold"/>
</dbReference>
<keyword evidence="4" id="KW-0812">Transmembrane</keyword>
<feature type="transmembrane region" description="Helical" evidence="4">
    <location>
        <begin position="554"/>
        <end position="578"/>
    </location>
</feature>
<evidence type="ECO:0000256" key="1">
    <source>
        <dbReference type="ARBA" id="ARBA00005964"/>
    </source>
</evidence>
<reference evidence="6 7" key="1">
    <citation type="submission" date="2020-04" db="EMBL/GenBank/DDBJ databases">
        <authorList>
            <person name="Alioto T."/>
            <person name="Alioto T."/>
            <person name="Gomez Garrido J."/>
        </authorList>
    </citation>
    <scope>NUCLEOTIDE SEQUENCE [LARGE SCALE GENOMIC DNA]</scope>
</reference>
<dbReference type="Gene3D" id="3.40.50.1820">
    <property type="entry name" value="alpha/beta hydrolase"/>
    <property type="match status" value="1"/>
</dbReference>
<evidence type="ECO:0000313" key="7">
    <source>
        <dbReference type="Proteomes" id="UP000494165"/>
    </source>
</evidence>
<evidence type="ECO:0000259" key="5">
    <source>
        <dbReference type="Pfam" id="PF00135"/>
    </source>
</evidence>
<feature type="region of interest" description="Disordered" evidence="3">
    <location>
        <begin position="384"/>
        <end position="403"/>
    </location>
</feature>
<organism evidence="6 7">
    <name type="scientific">Cloeon dipterum</name>
    <dbReference type="NCBI Taxonomy" id="197152"/>
    <lineage>
        <taxon>Eukaryota</taxon>
        <taxon>Metazoa</taxon>
        <taxon>Ecdysozoa</taxon>
        <taxon>Arthropoda</taxon>
        <taxon>Hexapoda</taxon>
        <taxon>Insecta</taxon>
        <taxon>Pterygota</taxon>
        <taxon>Palaeoptera</taxon>
        <taxon>Ephemeroptera</taxon>
        <taxon>Pisciforma</taxon>
        <taxon>Baetidae</taxon>
        <taxon>Cloeon</taxon>
    </lineage>
</organism>
<keyword evidence="4" id="KW-0472">Membrane</keyword>
<feature type="region of interest" description="Disordered" evidence="3">
    <location>
        <begin position="587"/>
        <end position="617"/>
    </location>
</feature>
<evidence type="ECO:0000256" key="2">
    <source>
        <dbReference type="ARBA" id="ARBA00023180"/>
    </source>
</evidence>
<dbReference type="Proteomes" id="UP000494165">
    <property type="component" value="Unassembled WGS sequence"/>
</dbReference>
<dbReference type="EMBL" id="CADEPI010000027">
    <property type="protein sequence ID" value="CAB3366932.1"/>
    <property type="molecule type" value="Genomic_DNA"/>
</dbReference>
<evidence type="ECO:0000313" key="6">
    <source>
        <dbReference type="EMBL" id="CAB3366932.1"/>
    </source>
</evidence>
<proteinExistence type="inferred from homology"/>
<dbReference type="InterPro" id="IPR051093">
    <property type="entry name" value="Neuroligin/BSAL"/>
</dbReference>
<feature type="region of interest" description="Disordered" evidence="3">
    <location>
        <begin position="645"/>
        <end position="665"/>
    </location>
</feature>
<evidence type="ECO:0000256" key="3">
    <source>
        <dbReference type="SAM" id="MobiDB-lite"/>
    </source>
</evidence>
<dbReference type="AlphaFoldDB" id="A0A8S1C7Z9"/>
<comment type="similarity">
    <text evidence="1">Belongs to the type-B carboxylesterase/lipase family.</text>
</comment>
<feature type="compositionally biased region" description="Polar residues" evidence="3">
    <location>
        <begin position="608"/>
        <end position="617"/>
    </location>
</feature>
<dbReference type="Pfam" id="PF00135">
    <property type="entry name" value="COesterase"/>
    <property type="match status" value="1"/>
</dbReference>
<keyword evidence="2" id="KW-0325">Glycoprotein</keyword>
<evidence type="ECO:0000256" key="4">
    <source>
        <dbReference type="SAM" id="Phobius"/>
    </source>
</evidence>
<gene>
    <name evidence="6" type="ORF">CLODIP_2_CD13330</name>
</gene>
<feature type="domain" description="Carboxylesterase type B" evidence="5">
    <location>
        <begin position="19"/>
        <end position="446"/>
    </location>
</feature>
<name>A0A8S1C7Z9_9INSE</name>
<dbReference type="PANTHER" id="PTHR43903">
    <property type="entry name" value="NEUROLIGIN"/>
    <property type="match status" value="1"/>
</dbReference>
<keyword evidence="4" id="KW-1133">Transmembrane helix</keyword>
<feature type="compositionally biased region" description="Basic residues" evidence="3">
    <location>
        <begin position="645"/>
        <end position="661"/>
    </location>
</feature>
<comment type="caution">
    <text evidence="6">The sequence shown here is derived from an EMBL/GenBank/DDBJ whole genome shotgun (WGS) entry which is preliminary data.</text>
</comment>
<dbReference type="SUPFAM" id="SSF53474">
    <property type="entry name" value="alpha/beta-Hydrolases"/>
    <property type="match status" value="1"/>
</dbReference>
<sequence length="700" mass="76410">MDQLELLPSHQGLQGVDAPYAVLVWVHGESFEWNAGSAYDGTILAAAGRVIVVTFNFRLGVLGFLKTGPGVEGSGLLPVKDVEAAVRWVKENIAEFGGDPKRILLVGHHTGATLVNLFLLSPDSKGLVSGAALLSGSVLSPWAVQLDADRAAASVARQIGCELRRDFLGCLQRAPLAKLMSVTLPTPAYLPRIGPPLPAADPERTMREKTAGAFATVPLMIGFTTSESVHEISAYELQWGMEEDRQAQVLRTFIRNAFTWHVIEILAAVLNEYTDWTKIVQHPISLRDNTLEALTDGHTVAPLLKLASLHSRRAASTYVYHFAYQAKDADFPQRIGSARGDDVGYMLGAPLAASGNTILFPHNFTRQDQAVSLTMLTLLANFAKSGNPNEPQKPQPVEDFASTDKDKSKFRAVTWEPFEPNTQSYLSIGPKLRMKNHYRAHHMATWLHLVPQLHQPTGDEVNPRHHHFKDMGLPLYAGEVRQEPFTHRSLGDDDGDSDYSMIECVYVNTSAAFSSVSTMSLDPVDPIEGVDETSQLLDRTTKNPKSSYPSFTTALAATIGAGCLLLLLNILIFAAILYHRERRKAADESKKEQEQTGSDSAAAEGTSRAGTSEESIEMTSVCASMSTVLPSASASPVLAGIKRGGMHHHHHHHHTHHHHTRPAAPLSPCIPEPPLPPSAMHPKYATLPAKKRVHIQEISV</sequence>
<dbReference type="InterPro" id="IPR002018">
    <property type="entry name" value="CarbesteraseB"/>
</dbReference>
<protein>
    <recommendedName>
        <fullName evidence="5">Carboxylesterase type B domain-containing protein</fullName>
    </recommendedName>
</protein>
<accession>A0A8S1C7Z9</accession>
<dbReference type="OrthoDB" id="3200163at2759"/>
<keyword evidence="7" id="KW-1185">Reference proteome</keyword>